<dbReference type="PANTHER" id="PTHR23196:SF34">
    <property type="entry name" value="MEDIATOR OF DNA DAMAGE CHECKPOINT PROTEIN 1"/>
    <property type="match status" value="1"/>
</dbReference>
<comment type="caution">
    <text evidence="8">The sequence shown here is derived from an EMBL/GenBank/DDBJ whole genome shotgun (WGS) entry which is preliminary data.</text>
</comment>
<dbReference type="Pfam" id="PF16770">
    <property type="entry name" value="RTT107_BRCT_5"/>
    <property type="match status" value="1"/>
</dbReference>
<dbReference type="SUPFAM" id="SSF52113">
    <property type="entry name" value="BRCT domain"/>
    <property type="match status" value="2"/>
</dbReference>
<dbReference type="PANTHER" id="PTHR23196">
    <property type="entry name" value="PAX TRANSCRIPTION ACTIVATION DOMAIN INTERACTING PROTEIN"/>
    <property type="match status" value="1"/>
</dbReference>
<comment type="subcellular location">
    <subcellularLocation>
        <location evidence="1">Nucleus</location>
    </subcellularLocation>
</comment>
<accession>A0A6A4WS30</accession>
<reference evidence="8 9" key="1">
    <citation type="submission" date="2019-07" db="EMBL/GenBank/DDBJ databases">
        <title>Draft genome assembly of a fouling barnacle, Amphibalanus amphitrite (Darwin, 1854): The first reference genome for Thecostraca.</title>
        <authorList>
            <person name="Kim W."/>
        </authorList>
    </citation>
    <scope>NUCLEOTIDE SEQUENCE [LARGE SCALE GENOMIC DNA]</scope>
    <source>
        <strain evidence="8">SNU_AA5</strain>
        <tissue evidence="8">Soma without cirri and trophi</tissue>
    </source>
</reference>
<evidence type="ECO:0000259" key="7">
    <source>
        <dbReference type="PROSITE" id="PS50172"/>
    </source>
</evidence>
<gene>
    <name evidence="8" type="primary">MDC1</name>
    <name evidence="8" type="ORF">FJT64_023323</name>
</gene>
<dbReference type="PROSITE" id="PS50172">
    <property type="entry name" value="BRCT"/>
    <property type="match status" value="1"/>
</dbReference>
<evidence type="ECO:0000313" key="9">
    <source>
        <dbReference type="Proteomes" id="UP000440578"/>
    </source>
</evidence>
<feature type="domain" description="BRCT" evidence="7">
    <location>
        <begin position="207"/>
        <end position="271"/>
    </location>
</feature>
<evidence type="ECO:0000256" key="1">
    <source>
        <dbReference type="ARBA" id="ARBA00004123"/>
    </source>
</evidence>
<dbReference type="SMART" id="SM00292">
    <property type="entry name" value="BRCT"/>
    <property type="match status" value="2"/>
</dbReference>
<name>A0A6A4WS30_AMPAM</name>
<dbReference type="GO" id="GO:0005634">
    <property type="term" value="C:nucleus"/>
    <property type="evidence" value="ECO:0007669"/>
    <property type="project" value="UniProtKB-SubCell"/>
</dbReference>
<proteinExistence type="predicted"/>
<dbReference type="OrthoDB" id="342264at2759"/>
<dbReference type="InterPro" id="IPR001357">
    <property type="entry name" value="BRCT_dom"/>
</dbReference>
<evidence type="ECO:0000256" key="5">
    <source>
        <dbReference type="ARBA" id="ARBA00023242"/>
    </source>
</evidence>
<dbReference type="CDD" id="cd17744">
    <property type="entry name" value="BRCT_MDC1_rpt1"/>
    <property type="match status" value="1"/>
</dbReference>
<evidence type="ECO:0000256" key="4">
    <source>
        <dbReference type="ARBA" id="ARBA00023204"/>
    </source>
</evidence>
<feature type="region of interest" description="Disordered" evidence="6">
    <location>
        <begin position="129"/>
        <end position="195"/>
    </location>
</feature>
<evidence type="ECO:0000256" key="6">
    <source>
        <dbReference type="SAM" id="MobiDB-lite"/>
    </source>
</evidence>
<evidence type="ECO:0000256" key="3">
    <source>
        <dbReference type="ARBA" id="ARBA00022763"/>
    </source>
</evidence>
<protein>
    <submittedName>
        <fullName evidence="8">Mediator of DNA damage checkpoint protein 1</fullName>
    </submittedName>
</protein>
<evidence type="ECO:0000256" key="2">
    <source>
        <dbReference type="ARBA" id="ARBA00022553"/>
    </source>
</evidence>
<feature type="compositionally biased region" description="Low complexity" evidence="6">
    <location>
        <begin position="167"/>
        <end position="190"/>
    </location>
</feature>
<dbReference type="GO" id="GO:0006281">
    <property type="term" value="P:DNA repair"/>
    <property type="evidence" value="ECO:0007669"/>
    <property type="project" value="UniProtKB-KW"/>
</dbReference>
<evidence type="ECO:0000313" key="8">
    <source>
        <dbReference type="EMBL" id="KAF0304928.1"/>
    </source>
</evidence>
<organism evidence="8 9">
    <name type="scientific">Amphibalanus amphitrite</name>
    <name type="common">Striped barnacle</name>
    <name type="synonym">Balanus amphitrite</name>
    <dbReference type="NCBI Taxonomy" id="1232801"/>
    <lineage>
        <taxon>Eukaryota</taxon>
        <taxon>Metazoa</taxon>
        <taxon>Ecdysozoa</taxon>
        <taxon>Arthropoda</taxon>
        <taxon>Crustacea</taxon>
        <taxon>Multicrustacea</taxon>
        <taxon>Cirripedia</taxon>
        <taxon>Thoracica</taxon>
        <taxon>Thoracicalcarea</taxon>
        <taxon>Balanomorpha</taxon>
        <taxon>Balanoidea</taxon>
        <taxon>Balanidae</taxon>
        <taxon>Amphibalaninae</taxon>
        <taxon>Amphibalanus</taxon>
    </lineage>
</organism>
<dbReference type="EMBL" id="VIIS01000795">
    <property type="protein sequence ID" value="KAF0304928.1"/>
    <property type="molecule type" value="Genomic_DNA"/>
</dbReference>
<sequence>MEMKTHKPAVLVRVSSPVLSPRPQPESPSGVVDDPEDMIATQRMPSPGRRTGAGEKPPLTPQRTGGEKLPLTPQRAGGEKLPLTPQRAGGEKLPLTPQRTCSGLSTESEADDYRIELPSTQELLQVLAMSSSQSAPSPPVQEMQEEDSESPVRSPSLLEESPPPLVPSDTSTVRSSVRSVSSSGRGVTPSNHPRVLFTGFERDSADEQIVKSLGGTVVERPAECTVLVTTGVKRTIKLMACFARGTPIVTPAWLTKSKQAKCFLDPWQFLVEDKAAEAKFGFCFGLNLRKASRRAHPLLEGWSVYVTPQVRPPPDQLKEVIECAGGLFLPRLPRSSADRVAVISCGEDARHWPAARRLHLPVVSAELLLTGVLHQRIDVRRHALTG</sequence>
<dbReference type="AlphaFoldDB" id="A0A6A4WS30"/>
<feature type="compositionally biased region" description="Low complexity" evidence="6">
    <location>
        <begin position="10"/>
        <end position="19"/>
    </location>
</feature>
<keyword evidence="4" id="KW-0234">DNA repair</keyword>
<feature type="compositionally biased region" description="Low complexity" evidence="6">
    <location>
        <begin position="151"/>
        <end position="160"/>
    </location>
</feature>
<dbReference type="Gene3D" id="3.40.50.10190">
    <property type="entry name" value="BRCT domain"/>
    <property type="match status" value="2"/>
</dbReference>
<dbReference type="Pfam" id="PF16589">
    <property type="entry name" value="BRCT_2"/>
    <property type="match status" value="1"/>
</dbReference>
<keyword evidence="3" id="KW-0227">DNA damage</keyword>
<keyword evidence="9" id="KW-1185">Reference proteome</keyword>
<feature type="region of interest" description="Disordered" evidence="6">
    <location>
        <begin position="1"/>
        <end position="110"/>
    </location>
</feature>
<keyword evidence="2" id="KW-0597">Phosphoprotein</keyword>
<keyword evidence="5" id="KW-0539">Nucleus</keyword>
<dbReference type="InterPro" id="IPR036420">
    <property type="entry name" value="BRCT_dom_sf"/>
</dbReference>
<dbReference type="InterPro" id="IPR051579">
    <property type="entry name" value="DDR_Transcriptional_Reg"/>
</dbReference>
<feature type="compositionally biased region" description="Polar residues" evidence="6">
    <location>
        <begin position="97"/>
        <end position="107"/>
    </location>
</feature>
<dbReference type="Proteomes" id="UP000440578">
    <property type="component" value="Unassembled WGS sequence"/>
</dbReference>